<dbReference type="PANTHER" id="PTHR42842:SF3">
    <property type="entry name" value="FAD_NAD(P)-BINDING OXIDOREDUCTASE FAMILY PROTEIN"/>
    <property type="match status" value="1"/>
</dbReference>
<evidence type="ECO:0000259" key="2">
    <source>
        <dbReference type="Pfam" id="PF21688"/>
    </source>
</evidence>
<name>A0A940DPE3_9BACT</name>
<reference evidence="3" key="2">
    <citation type="journal article" date="2021" name="PeerJ">
        <title>Extensive microbial diversity within the chicken gut microbiome revealed by metagenomics and culture.</title>
        <authorList>
            <person name="Gilroy R."/>
            <person name="Ravi A."/>
            <person name="Getino M."/>
            <person name="Pursley I."/>
            <person name="Horton D.L."/>
            <person name="Alikhan N.F."/>
            <person name="Baker D."/>
            <person name="Gharbi K."/>
            <person name="Hall N."/>
            <person name="Watson M."/>
            <person name="Adriaenssens E.M."/>
            <person name="Foster-Nyarko E."/>
            <person name="Jarju S."/>
            <person name="Secka A."/>
            <person name="Antonio M."/>
            <person name="Oren A."/>
            <person name="Chaudhuri R.R."/>
            <person name="La Ragione R."/>
            <person name="Hildebrand F."/>
            <person name="Pallen M.J."/>
        </authorList>
    </citation>
    <scope>NUCLEOTIDE SEQUENCE</scope>
    <source>
        <strain evidence="3">G3-8215</strain>
    </source>
</reference>
<organism evidence="3 4">
    <name type="scientific">Candidatus Cryptobacteroides avicola</name>
    <dbReference type="NCBI Taxonomy" id="2840757"/>
    <lineage>
        <taxon>Bacteria</taxon>
        <taxon>Pseudomonadati</taxon>
        <taxon>Bacteroidota</taxon>
        <taxon>Bacteroidia</taxon>
        <taxon>Bacteroidales</taxon>
        <taxon>Candidatus Cryptobacteroides</taxon>
    </lineage>
</organism>
<dbReference type="InterPro" id="IPR028348">
    <property type="entry name" value="FAD-binding_protein"/>
</dbReference>
<evidence type="ECO:0000313" key="4">
    <source>
        <dbReference type="Proteomes" id="UP000725002"/>
    </source>
</evidence>
<protein>
    <submittedName>
        <fullName evidence="3">NAD(P)/FAD-dependent oxidoreductase</fullName>
    </submittedName>
</protein>
<dbReference type="AlphaFoldDB" id="A0A940DPE3"/>
<dbReference type="PANTHER" id="PTHR42842">
    <property type="entry name" value="FAD/NAD(P)-BINDING OXIDOREDUCTASE"/>
    <property type="match status" value="1"/>
</dbReference>
<feature type="domain" description="FAD-dependent protein C-terminal" evidence="2">
    <location>
        <begin position="276"/>
        <end position="470"/>
    </location>
</feature>
<sequence length="525" mass="57549">MKEIEISCPIGKEPSSEDIVATSARALGVSPKAVAHYRIVRRSIDARGDILYRYRVEAFKAGEEYAEYRIPEYCDVSNSRPVIVIGAGPAGMFAALHLLMRGLRPVILERGKDVHRRKFDMAKLSREGVVNPDSNYCFGEGGAGTFSDGKLFTRSSKRGDIREVLYQLVDFGADPSILIDAHPHIGSDRLPAIVENIRKCITGHGGEYHFGTRVTDIRKRPDGDFIVTAERHPDDGTPVSVSEFSAGAVILATGHSARDIYDMFFRKGWEIQAKGFALGVRVEHPQSLINRIQYHGKYQSFMPAAEYSFVTQIEGRGVFSFCMCPGGILVPSATAPGEVVLNGMSNSARNSRWANSGVVVSVEPQDLPGYSKSGALSLLDFQRDVEQSMFRFTGSVKAPAQRMMDFCRGTVSSGLPATSYHPGVVSAPLHELLPRHVALRLKYAFPEIGNRKMRGYYTNEALLLGVESRTSSPVRIPRDPDTYEHIGIKGLYPCGEGAGYSGGIVSSSLDGINCAERIFLAIMKK</sequence>
<dbReference type="Gene3D" id="3.30.70.2700">
    <property type="match status" value="1"/>
</dbReference>
<comment type="caution">
    <text evidence="3">The sequence shown here is derived from an EMBL/GenBank/DDBJ whole genome shotgun (WGS) entry which is preliminary data.</text>
</comment>
<dbReference type="GO" id="GO:0071949">
    <property type="term" value="F:FAD binding"/>
    <property type="evidence" value="ECO:0007669"/>
    <property type="project" value="InterPro"/>
</dbReference>
<dbReference type="EMBL" id="JADILV010000004">
    <property type="protein sequence ID" value="MBO8482579.1"/>
    <property type="molecule type" value="Genomic_DNA"/>
</dbReference>
<evidence type="ECO:0000259" key="1">
    <source>
        <dbReference type="Pfam" id="PF01494"/>
    </source>
</evidence>
<accession>A0A940DPE3</accession>
<dbReference type="InterPro" id="IPR049516">
    <property type="entry name" value="FAD-depend_C"/>
</dbReference>
<dbReference type="SUPFAM" id="SSF51905">
    <property type="entry name" value="FAD/NAD(P)-binding domain"/>
    <property type="match status" value="1"/>
</dbReference>
<dbReference type="PIRSF" id="PIRSF038984">
    <property type="entry name" value="FAD_binding_protein"/>
    <property type="match status" value="1"/>
</dbReference>
<dbReference type="PRINTS" id="PR00419">
    <property type="entry name" value="ADXRDTASE"/>
</dbReference>
<dbReference type="InterPro" id="IPR002938">
    <property type="entry name" value="FAD-bd"/>
</dbReference>
<reference evidence="3" key="1">
    <citation type="submission" date="2020-10" db="EMBL/GenBank/DDBJ databases">
        <authorList>
            <person name="Gilroy R."/>
        </authorList>
    </citation>
    <scope>NUCLEOTIDE SEQUENCE</scope>
    <source>
        <strain evidence="3">G3-8215</strain>
    </source>
</reference>
<dbReference type="Pfam" id="PF01494">
    <property type="entry name" value="FAD_binding_3"/>
    <property type="match status" value="1"/>
</dbReference>
<dbReference type="InterPro" id="IPR036188">
    <property type="entry name" value="FAD/NAD-bd_sf"/>
</dbReference>
<proteinExistence type="predicted"/>
<dbReference type="Proteomes" id="UP000725002">
    <property type="component" value="Unassembled WGS sequence"/>
</dbReference>
<dbReference type="Pfam" id="PF21688">
    <property type="entry name" value="FAD-depend_C"/>
    <property type="match status" value="1"/>
</dbReference>
<gene>
    <name evidence="3" type="ORF">IAB75_00430</name>
</gene>
<evidence type="ECO:0000313" key="3">
    <source>
        <dbReference type="EMBL" id="MBO8482579.1"/>
    </source>
</evidence>
<feature type="domain" description="FAD-binding" evidence="1">
    <location>
        <begin position="81"/>
        <end position="114"/>
    </location>
</feature>
<dbReference type="Gene3D" id="3.50.50.60">
    <property type="entry name" value="FAD/NAD(P)-binding domain"/>
    <property type="match status" value="2"/>
</dbReference>